<dbReference type="PROSITE" id="PS51720">
    <property type="entry name" value="G_AIG1"/>
    <property type="match status" value="1"/>
</dbReference>
<dbReference type="OrthoDB" id="8954335at2759"/>
<evidence type="ECO:0000256" key="2">
    <source>
        <dbReference type="ARBA" id="ARBA00022741"/>
    </source>
</evidence>
<dbReference type="InterPro" id="IPR045058">
    <property type="entry name" value="GIMA/IAN/Toc"/>
</dbReference>
<dbReference type="STRING" id="38654.A0A1U7SMR4"/>
<evidence type="ECO:0000256" key="3">
    <source>
        <dbReference type="ARBA" id="ARBA00023134"/>
    </source>
</evidence>
<dbReference type="GO" id="GO:0005525">
    <property type="term" value="F:GTP binding"/>
    <property type="evidence" value="ECO:0007669"/>
    <property type="project" value="UniProtKB-KW"/>
</dbReference>
<dbReference type="Pfam" id="PF04548">
    <property type="entry name" value="AIG1"/>
    <property type="match status" value="1"/>
</dbReference>
<evidence type="ECO:0000256" key="4">
    <source>
        <dbReference type="SAM" id="MobiDB-lite"/>
    </source>
</evidence>
<evidence type="ECO:0000259" key="5">
    <source>
        <dbReference type="PROSITE" id="PS51720"/>
    </source>
</evidence>
<dbReference type="GeneID" id="102387385"/>
<dbReference type="FunFam" id="3.40.50.300:FF:000366">
    <property type="entry name" value="GTPase, IMAP family member 2"/>
    <property type="match status" value="1"/>
</dbReference>
<feature type="domain" description="AIG1-type G" evidence="5">
    <location>
        <begin position="59"/>
        <end position="262"/>
    </location>
</feature>
<dbReference type="Proteomes" id="UP000189705">
    <property type="component" value="Unplaced"/>
</dbReference>
<dbReference type="SUPFAM" id="SSF52540">
    <property type="entry name" value="P-loop containing nucleoside triphosphate hydrolases"/>
    <property type="match status" value="1"/>
</dbReference>
<dbReference type="InterPro" id="IPR027417">
    <property type="entry name" value="P-loop_NTPase"/>
</dbReference>
<sequence length="386" mass="43763">MGGNASSPEILQEQEKAPQPAELHGCKDPPLETQPSTAAVPLQTQPLQGPGSNRQCPRKSELRIVLVGKTGCGKSATGNTILGGKPFVSKITAGSVTTKCTKKMNMQDGRNLVVVDTPGLFDTKVSLNETAKEIGRCVVVSSPGPYAIVLVMQLGRFTEEEKETVARIQDIFGEEAVRYMIFLFTRKDDLQGGNLEDFLKALDDKDLQQLLDKCGRRCLAFNNRATGQEQQDQVSELTGMIDAMVEQNGGDHYTNDMYEYAQRELRVKMEELRKNYTEQMEREREDKKSQLDEEHKKVDEGLRERIEELKKCSPVDQTTLSCLEQEAQEKKEAIQQKMEKELQEISDRYQKRLNNLREEADNDVSIIEFVLKKFEAIFSKIKNWFK</sequence>
<organism evidence="7">
    <name type="scientific">Alligator sinensis</name>
    <name type="common">Chinese alligator</name>
    <dbReference type="NCBI Taxonomy" id="38654"/>
    <lineage>
        <taxon>Eukaryota</taxon>
        <taxon>Metazoa</taxon>
        <taxon>Chordata</taxon>
        <taxon>Craniata</taxon>
        <taxon>Vertebrata</taxon>
        <taxon>Euteleostomi</taxon>
        <taxon>Archelosauria</taxon>
        <taxon>Archosauria</taxon>
        <taxon>Crocodylia</taxon>
        <taxon>Alligatoridae</taxon>
        <taxon>Alligatorinae</taxon>
        <taxon>Alligator</taxon>
    </lineage>
</organism>
<gene>
    <name evidence="7 8" type="primary">LOC102387385</name>
</gene>
<dbReference type="RefSeq" id="XP_006034613.1">
    <property type="nucleotide sequence ID" value="XM_006034551.3"/>
</dbReference>
<comment type="similarity">
    <text evidence="1">Belongs to the TRAFAC class TrmE-Era-EngA-EngB-Septin-like GTPase superfamily. AIG1/Toc34/Toc159-like paraseptin GTPase family. IAN subfamily.</text>
</comment>
<protein>
    <submittedName>
        <fullName evidence="7 8">GTPase IMAP family member 7-like</fullName>
    </submittedName>
</protein>
<accession>A0A1U7SMR4</accession>
<dbReference type="AlphaFoldDB" id="A0A1U7SMR4"/>
<feature type="region of interest" description="Disordered" evidence="4">
    <location>
        <begin position="278"/>
        <end position="297"/>
    </location>
</feature>
<dbReference type="KEGG" id="asn:102387385"/>
<proteinExistence type="inferred from homology"/>
<evidence type="ECO:0000256" key="1">
    <source>
        <dbReference type="ARBA" id="ARBA00008535"/>
    </source>
</evidence>
<dbReference type="InterPro" id="IPR006703">
    <property type="entry name" value="G_AIG1"/>
</dbReference>
<keyword evidence="6" id="KW-1185">Reference proteome</keyword>
<dbReference type="eggNOG" id="ENOG502R7PE">
    <property type="taxonomic scope" value="Eukaryota"/>
</dbReference>
<dbReference type="PANTHER" id="PTHR10903:SF170">
    <property type="entry name" value="GTPASE IMAP FAMILY MEMBER 7"/>
    <property type="match status" value="1"/>
</dbReference>
<dbReference type="PANTHER" id="PTHR10903">
    <property type="entry name" value="GTPASE, IMAP FAMILY MEMBER-RELATED"/>
    <property type="match status" value="1"/>
</dbReference>
<dbReference type="CDD" id="cd01852">
    <property type="entry name" value="AIG1"/>
    <property type="match status" value="1"/>
</dbReference>
<evidence type="ECO:0000313" key="7">
    <source>
        <dbReference type="RefSeq" id="XP_006034612.1"/>
    </source>
</evidence>
<evidence type="ECO:0000313" key="6">
    <source>
        <dbReference type="Proteomes" id="UP000189705"/>
    </source>
</evidence>
<feature type="compositionally biased region" description="Polar residues" evidence="4">
    <location>
        <begin position="33"/>
        <end position="55"/>
    </location>
</feature>
<reference evidence="7" key="1">
    <citation type="submission" date="2022-04" db="UniProtKB">
        <authorList>
            <consortium name="RefSeq"/>
        </authorList>
    </citation>
    <scope>IDENTIFICATION</scope>
</reference>
<dbReference type="RefSeq" id="XP_006034612.1">
    <property type="nucleotide sequence ID" value="XM_006034550.3"/>
</dbReference>
<evidence type="ECO:0000313" key="8">
    <source>
        <dbReference type="RefSeq" id="XP_006034613.1"/>
    </source>
</evidence>
<keyword evidence="3" id="KW-0342">GTP-binding</keyword>
<keyword evidence="2" id="KW-0547">Nucleotide-binding</keyword>
<name>A0A1U7SMR4_ALLSI</name>
<feature type="region of interest" description="Disordered" evidence="4">
    <location>
        <begin position="1"/>
        <end position="56"/>
    </location>
</feature>
<dbReference type="Gene3D" id="3.40.50.300">
    <property type="entry name" value="P-loop containing nucleotide triphosphate hydrolases"/>
    <property type="match status" value="1"/>
</dbReference>